<dbReference type="Proteomes" id="UP000887581">
    <property type="component" value="Unplaced"/>
</dbReference>
<sequence>MQAKHVKMLRDREYVLLRAYSRELQLSRLMQEVLEEDEHEVEATAE</sequence>
<protein>
    <submittedName>
        <fullName evidence="2">Uncharacterized protein</fullName>
    </submittedName>
</protein>
<proteinExistence type="predicted"/>
<dbReference type="WBParaSite" id="sdigi.contig12.g1300.t1">
    <property type="protein sequence ID" value="sdigi.contig12.g1300.t1"/>
    <property type="gene ID" value="sdigi.contig12.g1300"/>
</dbReference>
<evidence type="ECO:0000313" key="1">
    <source>
        <dbReference type="Proteomes" id="UP000887581"/>
    </source>
</evidence>
<organism evidence="1 2">
    <name type="scientific">Setaria digitata</name>
    <dbReference type="NCBI Taxonomy" id="48799"/>
    <lineage>
        <taxon>Eukaryota</taxon>
        <taxon>Metazoa</taxon>
        <taxon>Ecdysozoa</taxon>
        <taxon>Nematoda</taxon>
        <taxon>Chromadorea</taxon>
        <taxon>Rhabditida</taxon>
        <taxon>Spirurina</taxon>
        <taxon>Spiruromorpha</taxon>
        <taxon>Filarioidea</taxon>
        <taxon>Setariidae</taxon>
        <taxon>Setaria</taxon>
    </lineage>
</organism>
<reference evidence="2" key="1">
    <citation type="submission" date="2022-11" db="UniProtKB">
        <authorList>
            <consortium name="WormBaseParasite"/>
        </authorList>
    </citation>
    <scope>IDENTIFICATION</scope>
</reference>
<name>A0A915PKS4_9BILA</name>
<evidence type="ECO:0000313" key="2">
    <source>
        <dbReference type="WBParaSite" id="sdigi.contig12.g1300.t1"/>
    </source>
</evidence>
<dbReference type="AlphaFoldDB" id="A0A915PKS4"/>
<accession>A0A915PKS4</accession>
<keyword evidence="1" id="KW-1185">Reference proteome</keyword>